<accession>J3LI69</accession>
<protein>
    <submittedName>
        <fullName evidence="2">Uncharacterized protein</fullName>
    </submittedName>
</protein>
<name>J3LI69_ORYBR</name>
<dbReference type="Proteomes" id="UP000006038">
    <property type="component" value="Unassembled WGS sequence"/>
</dbReference>
<sequence length="85" mass="9542">MTLRKSKTSSCILQKANFKIQAKVSSPVTNGNLQLMIPSVSHVAWLVMASLSQIAWLTMTCLSQIAWLMLNRKVRYLWTGLGFSI</sequence>
<dbReference type="AlphaFoldDB" id="J3LI69"/>
<evidence type="ECO:0000256" key="1">
    <source>
        <dbReference type="SAM" id="Phobius"/>
    </source>
</evidence>
<keyword evidence="1" id="KW-1133">Transmembrane helix</keyword>
<keyword evidence="1" id="KW-0472">Membrane</keyword>
<dbReference type="HOGENOM" id="CLU_2516253_0_0_1"/>
<keyword evidence="3" id="KW-1185">Reference proteome</keyword>
<evidence type="ECO:0000313" key="3">
    <source>
        <dbReference type="Proteomes" id="UP000006038"/>
    </source>
</evidence>
<proteinExistence type="predicted"/>
<reference evidence="2" key="1">
    <citation type="submission" date="2013-04" db="UniProtKB">
        <authorList>
            <consortium name="EnsemblPlants"/>
        </authorList>
    </citation>
    <scope>IDENTIFICATION</scope>
</reference>
<dbReference type="Gramene" id="OB02G43360.1">
    <property type="protein sequence ID" value="OB02G43360.1"/>
    <property type="gene ID" value="OB02G43360"/>
</dbReference>
<organism evidence="2">
    <name type="scientific">Oryza brachyantha</name>
    <name type="common">malo sina</name>
    <dbReference type="NCBI Taxonomy" id="4533"/>
    <lineage>
        <taxon>Eukaryota</taxon>
        <taxon>Viridiplantae</taxon>
        <taxon>Streptophyta</taxon>
        <taxon>Embryophyta</taxon>
        <taxon>Tracheophyta</taxon>
        <taxon>Spermatophyta</taxon>
        <taxon>Magnoliopsida</taxon>
        <taxon>Liliopsida</taxon>
        <taxon>Poales</taxon>
        <taxon>Poaceae</taxon>
        <taxon>BOP clade</taxon>
        <taxon>Oryzoideae</taxon>
        <taxon>Oryzeae</taxon>
        <taxon>Oryzinae</taxon>
        <taxon>Oryza</taxon>
    </lineage>
</organism>
<keyword evidence="1" id="KW-0812">Transmembrane</keyword>
<evidence type="ECO:0000313" key="2">
    <source>
        <dbReference type="EnsemblPlants" id="OB02G43360.1"/>
    </source>
</evidence>
<feature type="transmembrane region" description="Helical" evidence="1">
    <location>
        <begin position="43"/>
        <end position="70"/>
    </location>
</feature>
<dbReference type="EnsemblPlants" id="OB02G43360.1">
    <property type="protein sequence ID" value="OB02G43360.1"/>
    <property type="gene ID" value="OB02G43360"/>
</dbReference>